<dbReference type="PANTHER" id="PTHR36452:SF1">
    <property type="entry name" value="DUF2461 DOMAIN-CONTAINING PROTEIN"/>
    <property type="match status" value="1"/>
</dbReference>
<proteinExistence type="predicted"/>
<organism evidence="1 2">
    <name type="scientific">Brucella daejeonensis</name>
    <dbReference type="NCBI Taxonomy" id="659015"/>
    <lineage>
        <taxon>Bacteria</taxon>
        <taxon>Pseudomonadati</taxon>
        <taxon>Pseudomonadota</taxon>
        <taxon>Alphaproteobacteria</taxon>
        <taxon>Hyphomicrobiales</taxon>
        <taxon>Brucellaceae</taxon>
        <taxon>Brucella/Ochrobactrum group</taxon>
        <taxon>Brucella</taxon>
    </lineage>
</organism>
<dbReference type="PANTHER" id="PTHR36452">
    <property type="entry name" value="CHROMOSOME 12, WHOLE GENOME SHOTGUN SEQUENCE"/>
    <property type="match status" value="1"/>
</dbReference>
<keyword evidence="2" id="KW-1185">Reference proteome</keyword>
<dbReference type="InterPro" id="IPR015996">
    <property type="entry name" value="UCP028451"/>
</dbReference>
<sequence length="234" mass="27109">MASFNGFGDKAIQFLKALDFHQNREWFVENKDLFERQLKEPLGDLVEELTGRFEKAGLPFKGDRVKSQFRIKRDTRFSKDKAPYNRHLSALLSQSGTKWDESGCFYVCIGLPGVRDCYACVAWWGPKAPLLLAIRKAIAEKPAEFRSMVTKLKKNGLKISDYDRLKRTPRGFENVTDADLLEAIRNRHFAVRMEIDPDTITRPDLADRLIDFTERSRPLVDWIRKIEKTVPQQS</sequence>
<dbReference type="EMBL" id="JACIJG010000008">
    <property type="protein sequence ID" value="MBB5702679.1"/>
    <property type="molecule type" value="Genomic_DNA"/>
</dbReference>
<dbReference type="PIRSF" id="PIRSF028451">
    <property type="entry name" value="UCP028451"/>
    <property type="match status" value="1"/>
</dbReference>
<accession>A0A7W9AYT2</accession>
<dbReference type="NCBIfam" id="TIGR02453">
    <property type="entry name" value="TIGR02453 family protein"/>
    <property type="match status" value="1"/>
</dbReference>
<evidence type="ECO:0000313" key="1">
    <source>
        <dbReference type="EMBL" id="MBB5702679.1"/>
    </source>
</evidence>
<dbReference type="AlphaFoldDB" id="A0A7W9AYT2"/>
<dbReference type="Pfam" id="PF09365">
    <property type="entry name" value="DUF2461"/>
    <property type="match status" value="1"/>
</dbReference>
<comment type="caution">
    <text evidence="1">The sequence shown here is derived from an EMBL/GenBank/DDBJ whole genome shotgun (WGS) entry which is preliminary data.</text>
</comment>
<evidence type="ECO:0000313" key="2">
    <source>
        <dbReference type="Proteomes" id="UP000555546"/>
    </source>
</evidence>
<name>A0A7W9AYT2_9HYPH</name>
<dbReference type="Proteomes" id="UP000555546">
    <property type="component" value="Unassembled WGS sequence"/>
</dbReference>
<dbReference type="RefSeq" id="WP_183652912.1">
    <property type="nucleotide sequence ID" value="NZ_JACIJG010000008.1"/>
</dbReference>
<reference evidence="1 2" key="1">
    <citation type="submission" date="2020-08" db="EMBL/GenBank/DDBJ databases">
        <title>Genomic Encyclopedia of Type Strains, Phase IV (KMG-IV): sequencing the most valuable type-strain genomes for metagenomic binning, comparative biology and taxonomic classification.</title>
        <authorList>
            <person name="Goeker M."/>
        </authorList>
    </citation>
    <scope>NUCLEOTIDE SEQUENCE [LARGE SCALE GENOMIC DNA]</scope>
    <source>
        <strain evidence="1 2">DSM 26944</strain>
    </source>
</reference>
<gene>
    <name evidence="1" type="ORF">FHS76_002563</name>
</gene>
<dbReference type="InterPro" id="IPR012808">
    <property type="entry name" value="CHP02453"/>
</dbReference>
<protein>
    <submittedName>
        <fullName evidence="1">Uncharacterized protein (TIGR02453 family)</fullName>
    </submittedName>
</protein>